<dbReference type="GO" id="GO:0003677">
    <property type="term" value="F:DNA binding"/>
    <property type="evidence" value="ECO:0007669"/>
    <property type="project" value="UniProtKB-KW"/>
</dbReference>
<dbReference type="InterPro" id="IPR022687">
    <property type="entry name" value="HTH_DTXR"/>
</dbReference>
<evidence type="ECO:0000256" key="3">
    <source>
        <dbReference type="ARBA" id="ARBA00011738"/>
    </source>
</evidence>
<comment type="caution">
    <text evidence="15">The sequence shown here is derived from an EMBL/GenBank/DDBJ whole genome shotgun (WGS) entry which is preliminary data.</text>
</comment>
<dbReference type="InterPro" id="IPR036421">
    <property type="entry name" value="Fe_dep_repressor_sf"/>
</dbReference>
<dbReference type="SMART" id="SM00529">
    <property type="entry name" value="HTH_DTXR"/>
    <property type="match status" value="1"/>
</dbReference>
<dbReference type="Pfam" id="PF02742">
    <property type="entry name" value="Fe_dep_repr_C"/>
    <property type="match status" value="1"/>
</dbReference>
<reference evidence="15 16" key="1">
    <citation type="journal article" date="2007" name="Int. J. Syst. Evol. Microbiol.">
        <title>Marixanthomonas ophiurae gen. nov., sp. nov., a marine bacterium of the family Flavobacteriaceae isolated from a deep-sea brittle star.</title>
        <authorList>
            <person name="Romanenko L.A."/>
            <person name="Uchino M."/>
            <person name="Frolova G.M."/>
            <person name="Mikhailov V.V."/>
        </authorList>
    </citation>
    <scope>NUCLEOTIDE SEQUENCE [LARGE SCALE GENOMIC DNA]</scope>
    <source>
        <strain evidence="15 16">KMM 3046</strain>
    </source>
</reference>
<proteinExistence type="inferred from homology"/>
<dbReference type="OrthoDB" id="9791355at2"/>
<dbReference type="PROSITE" id="PS50944">
    <property type="entry name" value="HTH_DTXR"/>
    <property type="match status" value="1"/>
</dbReference>
<comment type="function">
    <text evidence="12">In the presence of manganese, represses expression of mntH and mntS. Up-regulates expression of mntP.</text>
</comment>
<dbReference type="InterPro" id="IPR050536">
    <property type="entry name" value="DtxR_MntR_Metal-Reg"/>
</dbReference>
<dbReference type="Proteomes" id="UP000261082">
    <property type="component" value="Unassembled WGS sequence"/>
</dbReference>
<dbReference type="EMBL" id="QVID01000001">
    <property type="protein sequence ID" value="RFN59071.1"/>
    <property type="molecule type" value="Genomic_DNA"/>
</dbReference>
<comment type="subunit">
    <text evidence="3">Homodimer.</text>
</comment>
<dbReference type="SUPFAM" id="SSF47979">
    <property type="entry name" value="Iron-dependent repressor protein, dimerization domain"/>
    <property type="match status" value="1"/>
</dbReference>
<evidence type="ECO:0000313" key="15">
    <source>
        <dbReference type="EMBL" id="RFN59071.1"/>
    </source>
</evidence>
<dbReference type="Gene3D" id="1.10.10.10">
    <property type="entry name" value="Winged helix-like DNA-binding domain superfamily/Winged helix DNA-binding domain"/>
    <property type="match status" value="1"/>
</dbReference>
<keyword evidence="9" id="KW-0010">Activator</keyword>
<evidence type="ECO:0000256" key="12">
    <source>
        <dbReference type="ARBA" id="ARBA00025185"/>
    </source>
</evidence>
<comment type="similarity">
    <text evidence="2">Belongs to the DtxR/MntR family.</text>
</comment>
<evidence type="ECO:0000256" key="8">
    <source>
        <dbReference type="ARBA" id="ARBA00023125"/>
    </source>
</evidence>
<feature type="domain" description="HTH dtxR-type" evidence="14">
    <location>
        <begin position="1"/>
        <end position="65"/>
    </location>
</feature>
<evidence type="ECO:0000259" key="14">
    <source>
        <dbReference type="PROSITE" id="PS50944"/>
    </source>
</evidence>
<dbReference type="GO" id="GO:0005737">
    <property type="term" value="C:cytoplasm"/>
    <property type="evidence" value="ECO:0007669"/>
    <property type="project" value="UniProtKB-SubCell"/>
</dbReference>
<evidence type="ECO:0000256" key="7">
    <source>
        <dbReference type="ARBA" id="ARBA00023015"/>
    </source>
</evidence>
<dbReference type="InterPro" id="IPR036388">
    <property type="entry name" value="WH-like_DNA-bd_sf"/>
</dbReference>
<evidence type="ECO:0000256" key="13">
    <source>
        <dbReference type="ARBA" id="ARBA00032593"/>
    </source>
</evidence>
<comment type="subcellular location">
    <subcellularLocation>
        <location evidence="1">Cytoplasm</location>
    </subcellularLocation>
</comment>
<dbReference type="Pfam" id="PF01325">
    <property type="entry name" value="Fe_dep_repress"/>
    <property type="match status" value="1"/>
</dbReference>
<dbReference type="InterPro" id="IPR038157">
    <property type="entry name" value="FeoA_core_dom"/>
</dbReference>
<evidence type="ECO:0000256" key="10">
    <source>
        <dbReference type="ARBA" id="ARBA00023163"/>
    </source>
</evidence>
<gene>
    <name evidence="15" type="ORF">DZ858_03050</name>
</gene>
<accession>A0A3E1QAC5</accession>
<dbReference type="InterPro" id="IPR022689">
    <property type="entry name" value="Iron_dep_repressor"/>
</dbReference>
<evidence type="ECO:0000256" key="11">
    <source>
        <dbReference type="ARBA" id="ARBA00023211"/>
    </source>
</evidence>
<dbReference type="PANTHER" id="PTHR33238">
    <property type="entry name" value="IRON (METAL) DEPENDENT REPRESSOR, DTXR FAMILY"/>
    <property type="match status" value="1"/>
</dbReference>
<keyword evidence="5" id="KW-0963">Cytoplasm</keyword>
<keyword evidence="16" id="KW-1185">Reference proteome</keyword>
<evidence type="ECO:0000256" key="9">
    <source>
        <dbReference type="ARBA" id="ARBA00023159"/>
    </source>
</evidence>
<dbReference type="AlphaFoldDB" id="A0A3E1QAC5"/>
<dbReference type="InterPro" id="IPR036390">
    <property type="entry name" value="WH_DNA-bd_sf"/>
</dbReference>
<keyword evidence="6" id="KW-0678">Repressor</keyword>
<dbReference type="InterPro" id="IPR001367">
    <property type="entry name" value="Fe_dep_repressor"/>
</dbReference>
<dbReference type="SMART" id="SM00899">
    <property type="entry name" value="FeoA"/>
    <property type="match status" value="1"/>
</dbReference>
<dbReference type="GO" id="GO:0003700">
    <property type="term" value="F:DNA-binding transcription factor activity"/>
    <property type="evidence" value="ECO:0007669"/>
    <property type="project" value="InterPro"/>
</dbReference>
<sequence length="219" mass="25034">MKYSLSEENYLKAIYHLEKIAATGVATNAIAEQMETKPSSVTDMVKRLSEKELVNYIKYQGVTLTEKGKKTALTIIRKHRLWEVFLVDKLNFHWDQVHEIAEQLEHIHSEELISRLDKFLGEPDFDPHGDPIPDKDGNIKRTEKKLLSDLKKNQGGVCVGVKESSPEFLQYLDKKKITIGTKIHVLGKEFFDGSMVIQVGKDQSFISKKTAENLYVQTN</sequence>
<evidence type="ECO:0000256" key="2">
    <source>
        <dbReference type="ARBA" id="ARBA00007871"/>
    </source>
</evidence>
<dbReference type="GO" id="GO:0046983">
    <property type="term" value="F:protein dimerization activity"/>
    <property type="evidence" value="ECO:0007669"/>
    <property type="project" value="InterPro"/>
</dbReference>
<name>A0A3E1QAC5_9FLAO</name>
<dbReference type="GO" id="GO:0046914">
    <property type="term" value="F:transition metal ion binding"/>
    <property type="evidence" value="ECO:0007669"/>
    <property type="project" value="InterPro"/>
</dbReference>
<dbReference type="SUPFAM" id="SSF46785">
    <property type="entry name" value="Winged helix' DNA-binding domain"/>
    <property type="match status" value="1"/>
</dbReference>
<keyword evidence="11" id="KW-0464">Manganese</keyword>
<evidence type="ECO:0000256" key="4">
    <source>
        <dbReference type="ARBA" id="ARBA00022386"/>
    </source>
</evidence>
<dbReference type="PANTHER" id="PTHR33238:SF11">
    <property type="entry name" value="TRANSCRIPTIONAL REGULATOR MNTR"/>
    <property type="match status" value="1"/>
</dbReference>
<dbReference type="Gene3D" id="1.10.60.10">
    <property type="entry name" value="Iron dependent repressor, metal binding and dimerisation domain"/>
    <property type="match status" value="1"/>
</dbReference>
<organism evidence="15 16">
    <name type="scientific">Marixanthomonas ophiurae</name>
    <dbReference type="NCBI Taxonomy" id="387659"/>
    <lineage>
        <taxon>Bacteria</taxon>
        <taxon>Pseudomonadati</taxon>
        <taxon>Bacteroidota</taxon>
        <taxon>Flavobacteriia</taxon>
        <taxon>Flavobacteriales</taxon>
        <taxon>Flavobacteriaceae</taxon>
        <taxon>Marixanthomonas</taxon>
    </lineage>
</organism>
<dbReference type="RefSeq" id="WP_117158069.1">
    <property type="nucleotide sequence ID" value="NZ_QVID01000001.1"/>
</dbReference>
<evidence type="ECO:0000256" key="6">
    <source>
        <dbReference type="ARBA" id="ARBA00022491"/>
    </source>
</evidence>
<dbReference type="Gene3D" id="2.30.30.90">
    <property type="match status" value="1"/>
</dbReference>
<evidence type="ECO:0000313" key="16">
    <source>
        <dbReference type="Proteomes" id="UP000261082"/>
    </source>
</evidence>
<evidence type="ECO:0000256" key="5">
    <source>
        <dbReference type="ARBA" id="ARBA00022490"/>
    </source>
</evidence>
<dbReference type="Pfam" id="PF04023">
    <property type="entry name" value="FeoA"/>
    <property type="match status" value="1"/>
</dbReference>
<keyword evidence="8" id="KW-0238">DNA-binding</keyword>
<keyword evidence="10" id="KW-0804">Transcription</keyword>
<dbReference type="InterPro" id="IPR007167">
    <property type="entry name" value="Fe-transptr_FeoA-like"/>
</dbReference>
<evidence type="ECO:0000256" key="1">
    <source>
        <dbReference type="ARBA" id="ARBA00004496"/>
    </source>
</evidence>
<keyword evidence="7" id="KW-0805">Transcription regulation</keyword>
<protein>
    <recommendedName>
        <fullName evidence="4">Transcriptional regulator MntR</fullName>
    </recommendedName>
    <alternativeName>
        <fullName evidence="13">Manganese transport regulator</fullName>
    </alternativeName>
</protein>